<accession>A0ABT4UKC2</accession>
<dbReference type="InterPro" id="IPR036691">
    <property type="entry name" value="Endo/exonu/phosph_ase_sf"/>
</dbReference>
<dbReference type="RefSeq" id="WP_407031606.1">
    <property type="nucleotide sequence ID" value="NZ_JAQGEF010000011.1"/>
</dbReference>
<dbReference type="Gene3D" id="3.60.10.10">
    <property type="entry name" value="Endonuclease/exonuclease/phosphatase"/>
    <property type="match status" value="1"/>
</dbReference>
<proteinExistence type="predicted"/>
<keyword evidence="4" id="KW-1185">Reference proteome</keyword>
<sequence>MKKAFIVLLLLSGLLQAFIVNAQTAVRIMSYNMLYDSFTDSITDWQQRKQQVLDLLRYHEPDVLGTQELLHHQLKYITDSLKQYNTIGVARNDGRQEGEYAAILYKKSNYTCTDSGTFWLSLTPGQPSKGWDASYFRICTYAKLTDKQTKQSFYVFNTHFEYRGKQAKIESARLCLDKIQTINKKGLPVFFIGDFNSDNQDTVTQIIKTRFDNARDKSAFVYGQADNWNSHHISIAPKGWVDHIFVSKGPKVKVKKFATLTDSYKMYYPSDHLPVIADIFIEK</sequence>
<dbReference type="EMBL" id="JAQGEF010000011">
    <property type="protein sequence ID" value="MDA3615281.1"/>
    <property type="molecule type" value="Genomic_DNA"/>
</dbReference>
<organism evidence="3 4">
    <name type="scientific">Polluticaenibacter yanchengensis</name>
    <dbReference type="NCBI Taxonomy" id="3014562"/>
    <lineage>
        <taxon>Bacteria</taxon>
        <taxon>Pseudomonadati</taxon>
        <taxon>Bacteroidota</taxon>
        <taxon>Chitinophagia</taxon>
        <taxon>Chitinophagales</taxon>
        <taxon>Chitinophagaceae</taxon>
        <taxon>Polluticaenibacter</taxon>
    </lineage>
</organism>
<dbReference type="InterPro" id="IPR050410">
    <property type="entry name" value="CCR4/nocturin_mRNA_transcr"/>
</dbReference>
<keyword evidence="3" id="KW-0255">Endonuclease</keyword>
<dbReference type="SUPFAM" id="SSF56219">
    <property type="entry name" value="DNase I-like"/>
    <property type="match status" value="1"/>
</dbReference>
<feature type="chain" id="PRO_5046980231" evidence="1">
    <location>
        <begin position="23"/>
        <end position="283"/>
    </location>
</feature>
<name>A0ABT4UKC2_9BACT</name>
<dbReference type="GO" id="GO:0004519">
    <property type="term" value="F:endonuclease activity"/>
    <property type="evidence" value="ECO:0007669"/>
    <property type="project" value="UniProtKB-KW"/>
</dbReference>
<dbReference type="PANTHER" id="PTHR12121">
    <property type="entry name" value="CARBON CATABOLITE REPRESSOR PROTEIN 4"/>
    <property type="match status" value="1"/>
</dbReference>
<comment type="caution">
    <text evidence="3">The sequence shown here is derived from an EMBL/GenBank/DDBJ whole genome shotgun (WGS) entry which is preliminary data.</text>
</comment>
<keyword evidence="3" id="KW-0540">Nuclease</keyword>
<dbReference type="PANTHER" id="PTHR12121:SF36">
    <property type="entry name" value="ENDONUCLEASE_EXONUCLEASE_PHOSPHATASE DOMAIN-CONTAINING PROTEIN"/>
    <property type="match status" value="1"/>
</dbReference>
<dbReference type="Pfam" id="PF03372">
    <property type="entry name" value="Exo_endo_phos"/>
    <property type="match status" value="1"/>
</dbReference>
<evidence type="ECO:0000313" key="4">
    <source>
        <dbReference type="Proteomes" id="UP001210231"/>
    </source>
</evidence>
<dbReference type="Proteomes" id="UP001210231">
    <property type="component" value="Unassembled WGS sequence"/>
</dbReference>
<gene>
    <name evidence="3" type="ORF">O3P16_10720</name>
</gene>
<evidence type="ECO:0000259" key="2">
    <source>
        <dbReference type="Pfam" id="PF03372"/>
    </source>
</evidence>
<feature type="domain" description="Endonuclease/exonuclease/phosphatase" evidence="2">
    <location>
        <begin position="29"/>
        <end position="272"/>
    </location>
</feature>
<feature type="signal peptide" evidence="1">
    <location>
        <begin position="1"/>
        <end position="22"/>
    </location>
</feature>
<reference evidence="3 4" key="1">
    <citation type="submission" date="2022-12" db="EMBL/GenBank/DDBJ databases">
        <title>Chitinophagaceae gen. sp. nov., a new member of the family Chitinophagaceae, isolated from soil in a chemical factory.</title>
        <authorList>
            <person name="Ke Z."/>
        </authorList>
    </citation>
    <scope>NUCLEOTIDE SEQUENCE [LARGE SCALE GENOMIC DNA]</scope>
    <source>
        <strain evidence="3 4">LY-5</strain>
    </source>
</reference>
<evidence type="ECO:0000256" key="1">
    <source>
        <dbReference type="SAM" id="SignalP"/>
    </source>
</evidence>
<evidence type="ECO:0000313" key="3">
    <source>
        <dbReference type="EMBL" id="MDA3615281.1"/>
    </source>
</evidence>
<keyword evidence="1" id="KW-0732">Signal</keyword>
<keyword evidence="3" id="KW-0378">Hydrolase</keyword>
<dbReference type="CDD" id="cd09083">
    <property type="entry name" value="EEP-1"/>
    <property type="match status" value="1"/>
</dbReference>
<protein>
    <submittedName>
        <fullName evidence="3">Endonuclease/exonuclease/phosphatase family protein</fullName>
    </submittedName>
</protein>
<dbReference type="InterPro" id="IPR005135">
    <property type="entry name" value="Endo/exonuclease/phosphatase"/>
</dbReference>